<dbReference type="SUPFAM" id="SSF53756">
    <property type="entry name" value="UDP-Glycosyltransferase/glycogen phosphorylase"/>
    <property type="match status" value="1"/>
</dbReference>
<dbReference type="Proteomes" id="UP000178425">
    <property type="component" value="Unassembled WGS sequence"/>
</dbReference>
<dbReference type="EMBL" id="MFHI01000014">
    <property type="protein sequence ID" value="OGF78959.1"/>
    <property type="molecule type" value="Genomic_DNA"/>
</dbReference>
<sequence length="388" mass="43570">MRGKSGDVSNGVKVLMISVDERIFIEGSSVRERMKWISGACDELHVVVISSKKFFNNKVDGFSLWIHATGSAVKWIGWWNAFRLSGRVLRARGRGSFIITTQDELSAIAGYLVKKKYHIPWQAQVHTDIASPFFRGHSFKNKLRVAVARFLFPSANCLRVVSKRVEKGVGKWRGLENIPISILPVFTSFKHYKTDRQKEAVYEKPYDYMVLMVSRLASEKNISIALQSLKDFIKEFPNAGLVIVGDGREKKKLQKKVIKLGIVKHVSFEGWQENIARYLRAADVFLVTSLYEGYGVSVIEAMIAGIPVVMTDVGIAGEVVEHNVSGIIVPVGSMESITNALKRLFLDSALRKTLCENAFLSIKHLSNKETYIKELKASWNICLPTKAS</sequence>
<feature type="domain" description="Glycosyl transferase family 1" evidence="1">
    <location>
        <begin position="196"/>
        <end position="358"/>
    </location>
</feature>
<evidence type="ECO:0000313" key="2">
    <source>
        <dbReference type="EMBL" id="OGF78959.1"/>
    </source>
</evidence>
<dbReference type="PANTHER" id="PTHR45947:SF3">
    <property type="entry name" value="SULFOQUINOVOSYL TRANSFERASE SQD2"/>
    <property type="match status" value="1"/>
</dbReference>
<dbReference type="CDD" id="cd03801">
    <property type="entry name" value="GT4_PimA-like"/>
    <property type="match status" value="1"/>
</dbReference>
<protein>
    <recommendedName>
        <fullName evidence="1">Glycosyl transferase family 1 domain-containing protein</fullName>
    </recommendedName>
</protein>
<evidence type="ECO:0000259" key="1">
    <source>
        <dbReference type="Pfam" id="PF00534"/>
    </source>
</evidence>
<dbReference type="Pfam" id="PF00534">
    <property type="entry name" value="Glycos_transf_1"/>
    <property type="match status" value="1"/>
</dbReference>
<dbReference type="GO" id="GO:0016757">
    <property type="term" value="F:glycosyltransferase activity"/>
    <property type="evidence" value="ECO:0007669"/>
    <property type="project" value="InterPro"/>
</dbReference>
<dbReference type="AlphaFoldDB" id="A0A1F5WTH8"/>
<dbReference type="Gene3D" id="3.40.50.2000">
    <property type="entry name" value="Glycogen Phosphorylase B"/>
    <property type="match status" value="2"/>
</dbReference>
<accession>A0A1F5WTH8</accession>
<comment type="caution">
    <text evidence="2">The sequence shown here is derived from an EMBL/GenBank/DDBJ whole genome shotgun (WGS) entry which is preliminary data.</text>
</comment>
<dbReference type="PANTHER" id="PTHR45947">
    <property type="entry name" value="SULFOQUINOVOSYL TRANSFERASE SQD2"/>
    <property type="match status" value="1"/>
</dbReference>
<evidence type="ECO:0000313" key="3">
    <source>
        <dbReference type="Proteomes" id="UP000178425"/>
    </source>
</evidence>
<dbReference type="InterPro" id="IPR001296">
    <property type="entry name" value="Glyco_trans_1"/>
</dbReference>
<name>A0A1F5WTH8_9BACT</name>
<dbReference type="InterPro" id="IPR050194">
    <property type="entry name" value="Glycosyltransferase_grp1"/>
</dbReference>
<organism evidence="2 3">
    <name type="scientific">Candidatus Giovannonibacteria bacterium RIFCSPHIGHO2_02_43_13</name>
    <dbReference type="NCBI Taxonomy" id="1798330"/>
    <lineage>
        <taxon>Bacteria</taxon>
        <taxon>Candidatus Giovannoniibacteriota</taxon>
    </lineage>
</organism>
<proteinExistence type="predicted"/>
<reference evidence="2 3" key="1">
    <citation type="journal article" date="2016" name="Nat. Commun.">
        <title>Thousands of microbial genomes shed light on interconnected biogeochemical processes in an aquifer system.</title>
        <authorList>
            <person name="Anantharaman K."/>
            <person name="Brown C.T."/>
            <person name="Hug L.A."/>
            <person name="Sharon I."/>
            <person name="Castelle C.J."/>
            <person name="Probst A.J."/>
            <person name="Thomas B.C."/>
            <person name="Singh A."/>
            <person name="Wilkins M.J."/>
            <person name="Karaoz U."/>
            <person name="Brodie E.L."/>
            <person name="Williams K.H."/>
            <person name="Hubbard S.S."/>
            <person name="Banfield J.F."/>
        </authorList>
    </citation>
    <scope>NUCLEOTIDE SEQUENCE [LARGE SCALE GENOMIC DNA]</scope>
</reference>
<gene>
    <name evidence="2" type="ORF">A2W54_03955</name>
</gene>